<dbReference type="Proteomes" id="UP000470404">
    <property type="component" value="Unassembled WGS sequence"/>
</dbReference>
<comment type="caution">
    <text evidence="4">The sequence shown here is derived from an EMBL/GenBank/DDBJ whole genome shotgun (WGS) entry which is preliminary data.</text>
</comment>
<keyword evidence="2" id="KW-0808">Transferase</keyword>
<dbReference type="InterPro" id="IPR029063">
    <property type="entry name" value="SAM-dependent_MTases_sf"/>
</dbReference>
<sequence>MSTSGFATRCERAPTASWSSAPGWTPARPASPFPRASRRSRWTIRAKQARLPSYPVTQVPVDTDDLGSVLAGHGWRPRGRTVFLWEGVTQYLAEAAVRATFDALATAGARSTLLSTFVPRRHGDVRRAEAVPAVCGQAAAAVALRAVSRSGRRYVVPTGRALPVPEIGRCVEAGKA</sequence>
<evidence type="ECO:0000313" key="4">
    <source>
        <dbReference type="EMBL" id="NEC57462.1"/>
    </source>
</evidence>
<proteinExistence type="predicted"/>
<feature type="region of interest" description="Disordered" evidence="3">
    <location>
        <begin position="1"/>
        <end position="39"/>
    </location>
</feature>
<protein>
    <recommendedName>
        <fullName evidence="6">S-adenosyl-L-methionine-dependent methyltransferase</fullName>
    </recommendedName>
</protein>
<keyword evidence="5" id="KW-1185">Reference proteome</keyword>
<dbReference type="EMBL" id="JAAGNC010000090">
    <property type="protein sequence ID" value="NEC57462.1"/>
    <property type="molecule type" value="Genomic_DNA"/>
</dbReference>
<gene>
    <name evidence="4" type="ORF">G3I59_18125</name>
</gene>
<reference evidence="4 5" key="1">
    <citation type="submission" date="2020-01" db="EMBL/GenBank/DDBJ databases">
        <title>Insect and environment-associated Actinomycetes.</title>
        <authorList>
            <person name="Currrie C."/>
            <person name="Chevrette M."/>
            <person name="Carlson C."/>
            <person name="Stubbendieck R."/>
            <person name="Wendt-Pienkowski E."/>
        </authorList>
    </citation>
    <scope>NUCLEOTIDE SEQUENCE [LARGE SCALE GENOMIC DNA]</scope>
    <source>
        <strain evidence="4 5">SID8386</strain>
    </source>
</reference>
<organism evidence="4 5">
    <name type="scientific">Amycolatopsis rubida</name>
    <dbReference type="NCBI Taxonomy" id="112413"/>
    <lineage>
        <taxon>Bacteria</taxon>
        <taxon>Bacillati</taxon>
        <taxon>Actinomycetota</taxon>
        <taxon>Actinomycetes</taxon>
        <taxon>Pseudonocardiales</taxon>
        <taxon>Pseudonocardiaceae</taxon>
        <taxon>Amycolatopsis</taxon>
    </lineage>
</organism>
<keyword evidence="1" id="KW-0489">Methyltransferase</keyword>
<evidence type="ECO:0008006" key="6">
    <source>
        <dbReference type="Google" id="ProtNLM"/>
    </source>
</evidence>
<dbReference type="Pfam" id="PF04072">
    <property type="entry name" value="LCM"/>
    <property type="match status" value="1"/>
</dbReference>
<evidence type="ECO:0000313" key="5">
    <source>
        <dbReference type="Proteomes" id="UP000470404"/>
    </source>
</evidence>
<dbReference type="Gene3D" id="3.40.50.150">
    <property type="entry name" value="Vaccinia Virus protein VP39"/>
    <property type="match status" value="1"/>
</dbReference>
<evidence type="ECO:0000256" key="1">
    <source>
        <dbReference type="ARBA" id="ARBA00022603"/>
    </source>
</evidence>
<dbReference type="SUPFAM" id="SSF53335">
    <property type="entry name" value="S-adenosyl-L-methionine-dependent methyltransferases"/>
    <property type="match status" value="1"/>
</dbReference>
<name>A0ABX0BTJ7_9PSEU</name>
<evidence type="ECO:0000256" key="3">
    <source>
        <dbReference type="SAM" id="MobiDB-lite"/>
    </source>
</evidence>
<accession>A0ABX0BTJ7</accession>
<dbReference type="InterPro" id="IPR007213">
    <property type="entry name" value="Ppm1/Ppm2/Tcmp"/>
</dbReference>
<evidence type="ECO:0000256" key="2">
    <source>
        <dbReference type="ARBA" id="ARBA00022679"/>
    </source>
</evidence>
<feature type="compositionally biased region" description="Low complexity" evidence="3">
    <location>
        <begin position="26"/>
        <end position="35"/>
    </location>
</feature>